<dbReference type="InterPro" id="IPR058058">
    <property type="entry name" value="CBU_0592-like"/>
</dbReference>
<dbReference type="HOGENOM" id="CLU_160525_2_1_5"/>
<gene>
    <name evidence="3" type="ORF">BN1012_Phect280</name>
</gene>
<dbReference type="Pfam" id="PF26604">
    <property type="entry name" value="CBU_0592"/>
    <property type="match status" value="1"/>
</dbReference>
<dbReference type="Proteomes" id="UP000032160">
    <property type="component" value="Chromosome I"/>
</dbReference>
<protein>
    <recommendedName>
        <fullName evidence="2">CBU-0592-like domain-containing protein</fullName>
    </recommendedName>
</protein>
<dbReference type="RefSeq" id="WP_043949432.1">
    <property type="nucleotide sequence ID" value="NZ_HG966617.1"/>
</dbReference>
<feature type="transmembrane region" description="Helical" evidence="1">
    <location>
        <begin position="6"/>
        <end position="27"/>
    </location>
</feature>
<dbReference type="KEGG" id="pect:BN1012_Phect280"/>
<organism evidence="3 4">
    <name type="scientific">Candidatus Phaeomarinibacter ectocarpi</name>
    <dbReference type="NCBI Taxonomy" id="1458461"/>
    <lineage>
        <taxon>Bacteria</taxon>
        <taxon>Pseudomonadati</taxon>
        <taxon>Pseudomonadota</taxon>
        <taxon>Alphaproteobacteria</taxon>
        <taxon>Hyphomicrobiales</taxon>
        <taxon>Parvibaculaceae</taxon>
        <taxon>Candidatus Phaeomarinibacter</taxon>
    </lineage>
</organism>
<feature type="domain" description="CBU-0592-like" evidence="2">
    <location>
        <begin position="7"/>
        <end position="80"/>
    </location>
</feature>
<sequence length="88" mass="9439">MPDLAPADWIGSTGVALLLLAFALNLTGHLRHESLTYPAMNAAGAGLAAYASWLIDYMPFVVLEGTWMMVSVATLTNRLRPTPPQSPL</sequence>
<proteinExistence type="predicted"/>
<dbReference type="AlphaFoldDB" id="X5MDH9"/>
<dbReference type="OrthoDB" id="798534at2"/>
<dbReference type="EMBL" id="HG966617">
    <property type="protein sequence ID" value="CDO58494.1"/>
    <property type="molecule type" value="Genomic_DNA"/>
</dbReference>
<evidence type="ECO:0000256" key="1">
    <source>
        <dbReference type="SAM" id="Phobius"/>
    </source>
</evidence>
<keyword evidence="1" id="KW-0472">Membrane</keyword>
<evidence type="ECO:0000313" key="4">
    <source>
        <dbReference type="Proteomes" id="UP000032160"/>
    </source>
</evidence>
<dbReference type="NCBIfam" id="NF047864">
    <property type="entry name" value="CBU_0592_membra"/>
    <property type="match status" value="1"/>
</dbReference>
<name>X5MDH9_9HYPH</name>
<keyword evidence="4" id="KW-1185">Reference proteome</keyword>
<accession>X5MDH9</accession>
<evidence type="ECO:0000259" key="2">
    <source>
        <dbReference type="Pfam" id="PF26604"/>
    </source>
</evidence>
<keyword evidence="1" id="KW-0812">Transmembrane</keyword>
<dbReference type="STRING" id="1458461.BN1012_Phect280"/>
<keyword evidence="1" id="KW-1133">Transmembrane helix</keyword>
<feature type="transmembrane region" description="Helical" evidence="1">
    <location>
        <begin position="34"/>
        <end position="51"/>
    </location>
</feature>
<reference evidence="3 4" key="1">
    <citation type="journal article" date="2014" name="Front. Genet.">
        <title>Genome and metabolic network of "Candidatus Phaeomarinobacter ectocarpi" Ec32, a new candidate genus of Alphaproteobacteria frequently associated with brown algae.</title>
        <authorList>
            <person name="Dittami S.M."/>
            <person name="Barbeyron T."/>
            <person name="Boyen C."/>
            <person name="Cambefort J."/>
            <person name="Collet G."/>
            <person name="Delage L."/>
            <person name="Gobet A."/>
            <person name="Groisillier A."/>
            <person name="Leblanc C."/>
            <person name="Michel G."/>
            <person name="Scornet D."/>
            <person name="Siegel A."/>
            <person name="Tapia J.E."/>
            <person name="Tonon T."/>
        </authorList>
    </citation>
    <scope>NUCLEOTIDE SEQUENCE [LARGE SCALE GENOMIC DNA]</scope>
    <source>
        <strain evidence="3 4">Ec32</strain>
    </source>
</reference>
<evidence type="ECO:0000313" key="3">
    <source>
        <dbReference type="EMBL" id="CDO58494.1"/>
    </source>
</evidence>